<accession>A0A9N9NAD3</accession>
<sequence>MLTIVNSIPNQTLACHEEEDPLIHNLPSIKELTIIPDPSKPHKIGSFKGNVKTKKPIDATAYFLGYVIGSNGKVLTFAGNNICTDGVTKCPTKEYKLNQEIDISNLPKNSKNSTIVAMIFNSKKTLAAGVSSNCTFSKSISKELNTIFKGLLTVTN</sequence>
<dbReference type="EMBL" id="CAJVPY010010457">
    <property type="protein sequence ID" value="CAG8718959.1"/>
    <property type="molecule type" value="Genomic_DNA"/>
</dbReference>
<dbReference type="AlphaFoldDB" id="A0A9N9NAD3"/>
<keyword evidence="2" id="KW-1185">Reference proteome</keyword>
<evidence type="ECO:0000313" key="2">
    <source>
        <dbReference type="Proteomes" id="UP000789405"/>
    </source>
</evidence>
<comment type="caution">
    <text evidence="1">The sequence shown here is derived from an EMBL/GenBank/DDBJ whole genome shotgun (WGS) entry which is preliminary data.</text>
</comment>
<proteinExistence type="predicted"/>
<evidence type="ECO:0000313" key="1">
    <source>
        <dbReference type="EMBL" id="CAG8718959.1"/>
    </source>
</evidence>
<organism evidence="1 2">
    <name type="scientific">Dentiscutata erythropus</name>
    <dbReference type="NCBI Taxonomy" id="1348616"/>
    <lineage>
        <taxon>Eukaryota</taxon>
        <taxon>Fungi</taxon>
        <taxon>Fungi incertae sedis</taxon>
        <taxon>Mucoromycota</taxon>
        <taxon>Glomeromycotina</taxon>
        <taxon>Glomeromycetes</taxon>
        <taxon>Diversisporales</taxon>
        <taxon>Gigasporaceae</taxon>
        <taxon>Dentiscutata</taxon>
    </lineage>
</organism>
<gene>
    <name evidence="1" type="ORF">DERYTH_LOCUS14164</name>
</gene>
<protein>
    <submittedName>
        <fullName evidence="1">22965_t:CDS:1</fullName>
    </submittedName>
</protein>
<reference evidence="1" key="1">
    <citation type="submission" date="2021-06" db="EMBL/GenBank/DDBJ databases">
        <authorList>
            <person name="Kallberg Y."/>
            <person name="Tangrot J."/>
            <person name="Rosling A."/>
        </authorList>
    </citation>
    <scope>NUCLEOTIDE SEQUENCE</scope>
    <source>
        <strain evidence="1">MA453B</strain>
    </source>
</reference>
<dbReference type="Proteomes" id="UP000789405">
    <property type="component" value="Unassembled WGS sequence"/>
</dbReference>
<name>A0A9N9NAD3_9GLOM</name>
<dbReference type="OrthoDB" id="10328314at2759"/>